<organism evidence="9 10">
    <name type="scientific">Deinococcus multiflagellatus</name>
    <dbReference type="NCBI Taxonomy" id="1656887"/>
    <lineage>
        <taxon>Bacteria</taxon>
        <taxon>Thermotogati</taxon>
        <taxon>Deinococcota</taxon>
        <taxon>Deinococci</taxon>
        <taxon>Deinococcales</taxon>
        <taxon>Deinococcaceae</taxon>
        <taxon>Deinococcus</taxon>
    </lineage>
</organism>
<comment type="catalytic activity">
    <reaction evidence="1">
        <text>Hydrolysis of terminal, non-reducing beta-D-glucosyl residues with release of beta-D-glucose.</text>
        <dbReference type="EC" id="3.2.1.21"/>
    </reaction>
</comment>
<evidence type="ECO:0000259" key="8">
    <source>
        <dbReference type="Pfam" id="PF01915"/>
    </source>
</evidence>
<comment type="caution">
    <text evidence="9">The sequence shown here is derived from an EMBL/GenBank/DDBJ whole genome shotgun (WGS) entry which is preliminary data.</text>
</comment>
<evidence type="ECO:0000256" key="6">
    <source>
        <dbReference type="ARBA" id="ARBA00023295"/>
    </source>
</evidence>
<comment type="similarity">
    <text evidence="2">Belongs to the glycosyl hydrolase 3 family.</text>
</comment>
<gene>
    <name evidence="9" type="ORF">ACFP90_12585</name>
</gene>
<dbReference type="InterPro" id="IPR002772">
    <property type="entry name" value="Glyco_hydro_3_C"/>
</dbReference>
<dbReference type="Proteomes" id="UP001596317">
    <property type="component" value="Unassembled WGS sequence"/>
</dbReference>
<dbReference type="Gene3D" id="2.60.40.10">
    <property type="entry name" value="Immunoglobulins"/>
    <property type="match status" value="1"/>
</dbReference>
<dbReference type="RefSeq" id="WP_380058241.1">
    <property type="nucleotide sequence ID" value="NZ_JBHSWB010000001.1"/>
</dbReference>
<dbReference type="InterPro" id="IPR051915">
    <property type="entry name" value="Cellulose_Degrad_GH3"/>
</dbReference>
<evidence type="ECO:0000256" key="2">
    <source>
        <dbReference type="ARBA" id="ARBA00005336"/>
    </source>
</evidence>
<keyword evidence="4" id="KW-0732">Signal</keyword>
<reference evidence="10" key="1">
    <citation type="journal article" date="2019" name="Int. J. Syst. Evol. Microbiol.">
        <title>The Global Catalogue of Microorganisms (GCM) 10K type strain sequencing project: providing services to taxonomists for standard genome sequencing and annotation.</title>
        <authorList>
            <consortium name="The Broad Institute Genomics Platform"/>
            <consortium name="The Broad Institute Genome Sequencing Center for Infectious Disease"/>
            <person name="Wu L."/>
            <person name="Ma J."/>
        </authorList>
    </citation>
    <scope>NUCLEOTIDE SEQUENCE [LARGE SCALE GENOMIC DNA]</scope>
    <source>
        <strain evidence="10">CCUG 63830</strain>
    </source>
</reference>
<keyword evidence="5 9" id="KW-0378">Hydrolase</keyword>
<feature type="region of interest" description="Disordered" evidence="7">
    <location>
        <begin position="348"/>
        <end position="372"/>
    </location>
</feature>
<feature type="domain" description="Glycoside hydrolase family 3 C-terminal" evidence="8">
    <location>
        <begin position="37"/>
        <end position="254"/>
    </location>
</feature>
<sequence>MLTFKARLGLLDGPLAGSGELGDHRELARRAAAASLTLLENPRGTLPLQGGRVLVTGPAMDSAALQLGGWSVNWQGVGRGNVNDVPRVSTLAVALKAGAPAGVTVSALPESKRPALLTAAKQADTVIVALGEPPAAEWEANNPGLSLPAEQVTLLRDLMGTGKPVVAVLMAGRPIVLPADLRDELAALVMAYLPGSEGGAALADALYGRAGFPGRLPFTWPDTAAQAGLTADRPPEGAGEAPQPLYPLGHGLDYTTFAARGLTATASAAGVTVSAELSNTGSRAGTATFLVRAGLPPGGALQAVARPVAALQAALKAGETRRVTVTVPGERLQSWGAMCLGRAAGNPWPARTASRWGTPAPRSPCPERPLAA</sequence>
<dbReference type="InterPro" id="IPR013783">
    <property type="entry name" value="Ig-like_fold"/>
</dbReference>
<proteinExistence type="inferred from homology"/>
<keyword evidence="6" id="KW-0326">Glycosidase</keyword>
<dbReference type="EMBL" id="JBHSWB010000001">
    <property type="protein sequence ID" value="MFC6661083.1"/>
    <property type="molecule type" value="Genomic_DNA"/>
</dbReference>
<keyword evidence="10" id="KW-1185">Reference proteome</keyword>
<evidence type="ECO:0000256" key="3">
    <source>
        <dbReference type="ARBA" id="ARBA00012744"/>
    </source>
</evidence>
<evidence type="ECO:0000256" key="1">
    <source>
        <dbReference type="ARBA" id="ARBA00000448"/>
    </source>
</evidence>
<dbReference type="SUPFAM" id="SSF52279">
    <property type="entry name" value="Beta-D-glucan exohydrolase, C-terminal domain"/>
    <property type="match status" value="1"/>
</dbReference>
<name>A0ABW1ZKM2_9DEIO</name>
<dbReference type="Gene3D" id="3.40.50.1700">
    <property type="entry name" value="Glycoside hydrolase family 3 C-terminal domain"/>
    <property type="match status" value="1"/>
</dbReference>
<evidence type="ECO:0000256" key="7">
    <source>
        <dbReference type="SAM" id="MobiDB-lite"/>
    </source>
</evidence>
<dbReference type="GO" id="GO:0016787">
    <property type="term" value="F:hydrolase activity"/>
    <property type="evidence" value="ECO:0007669"/>
    <property type="project" value="UniProtKB-KW"/>
</dbReference>
<accession>A0ABW1ZKM2</accession>
<dbReference type="PANTHER" id="PTHR30620">
    <property type="entry name" value="PERIPLASMIC BETA-GLUCOSIDASE-RELATED"/>
    <property type="match status" value="1"/>
</dbReference>
<evidence type="ECO:0000256" key="5">
    <source>
        <dbReference type="ARBA" id="ARBA00022801"/>
    </source>
</evidence>
<feature type="compositionally biased region" description="Pro residues" evidence="7">
    <location>
        <begin position="361"/>
        <end position="372"/>
    </location>
</feature>
<evidence type="ECO:0000256" key="4">
    <source>
        <dbReference type="ARBA" id="ARBA00022729"/>
    </source>
</evidence>
<dbReference type="InterPro" id="IPR036881">
    <property type="entry name" value="Glyco_hydro_3_C_sf"/>
</dbReference>
<evidence type="ECO:0000313" key="9">
    <source>
        <dbReference type="EMBL" id="MFC6661083.1"/>
    </source>
</evidence>
<protein>
    <recommendedName>
        <fullName evidence="3">beta-glucosidase</fullName>
        <ecNumber evidence="3">3.2.1.21</ecNumber>
    </recommendedName>
</protein>
<dbReference type="EC" id="3.2.1.21" evidence="3"/>
<dbReference type="PANTHER" id="PTHR30620:SF16">
    <property type="entry name" value="LYSOSOMAL BETA GLUCOSIDASE"/>
    <property type="match status" value="1"/>
</dbReference>
<dbReference type="Pfam" id="PF01915">
    <property type="entry name" value="Glyco_hydro_3_C"/>
    <property type="match status" value="1"/>
</dbReference>
<evidence type="ECO:0000313" key="10">
    <source>
        <dbReference type="Proteomes" id="UP001596317"/>
    </source>
</evidence>